<evidence type="ECO:0000259" key="1">
    <source>
        <dbReference type="Pfam" id="PF10543"/>
    </source>
</evidence>
<name>A0A3P2A5V7_9BACE</name>
<accession>A0A3P2A5V7</accession>
<dbReference type="Pfam" id="PF10543">
    <property type="entry name" value="ORF6N"/>
    <property type="match status" value="1"/>
</dbReference>
<evidence type="ECO:0000313" key="3">
    <source>
        <dbReference type="Proteomes" id="UP000279562"/>
    </source>
</evidence>
<reference evidence="2 3" key="1">
    <citation type="submission" date="2018-11" db="EMBL/GenBank/DDBJ databases">
        <title>Genomes From Bacteria Associated with the Canine Oral Cavity: a Test Case for Automated Genome-Based Taxonomic Assignment.</title>
        <authorList>
            <person name="Coil D.A."/>
            <person name="Jospin G."/>
            <person name="Darling A.E."/>
            <person name="Wallis C."/>
            <person name="Davis I.J."/>
            <person name="Harris S."/>
            <person name="Eisen J.A."/>
            <person name="Holcombe L.J."/>
            <person name="O'Flynn C."/>
        </authorList>
    </citation>
    <scope>NUCLEOTIDE SEQUENCE [LARGE SCALE GENOMIC DNA]</scope>
    <source>
        <strain evidence="2 3">OH1047_COT-310</strain>
    </source>
</reference>
<evidence type="ECO:0000313" key="2">
    <source>
        <dbReference type="EMBL" id="RRD90246.1"/>
    </source>
</evidence>
<dbReference type="AlphaFoldDB" id="A0A3P2A5V7"/>
<gene>
    <name evidence="2" type="ORF">EII33_08625</name>
</gene>
<dbReference type="Proteomes" id="UP000279562">
    <property type="component" value="Unassembled WGS sequence"/>
</dbReference>
<comment type="caution">
    <text evidence="2">The sequence shown here is derived from an EMBL/GenBank/DDBJ whole genome shotgun (WGS) entry which is preliminary data.</text>
</comment>
<sequence length="116" mass="13471">MNDLIIIENKIHEIRGQKVMLDFDLAEMYGVETKRLNQAVRRNSERFPQDFMFQLTDEEVKWLMTNLRSQFVTSSWGGTRYAPLAFTEQGVAMLSGLLRSPQTIEKNLSPLNQPYS</sequence>
<dbReference type="InterPro" id="IPR018873">
    <property type="entry name" value="KilA-N_DNA-bd_domain"/>
</dbReference>
<feature type="domain" description="KilA-N DNA-binding" evidence="1">
    <location>
        <begin position="9"/>
        <end position="95"/>
    </location>
</feature>
<proteinExistence type="predicted"/>
<protein>
    <submittedName>
        <fullName evidence="2">ORF6N domain-containing protein</fullName>
    </submittedName>
</protein>
<dbReference type="EMBL" id="RQYF01000038">
    <property type="protein sequence ID" value="RRD90246.1"/>
    <property type="molecule type" value="Genomic_DNA"/>
</dbReference>
<keyword evidence="3" id="KW-1185">Reference proteome</keyword>
<organism evidence="2 3">
    <name type="scientific">Prevotella heparinolytica</name>
    <dbReference type="NCBI Taxonomy" id="28113"/>
    <lineage>
        <taxon>Bacteria</taxon>
        <taxon>Pseudomonadati</taxon>
        <taxon>Bacteroidota</taxon>
        <taxon>Bacteroidia</taxon>
        <taxon>Bacteroidales</taxon>
        <taxon>Bacteroidaceae</taxon>
        <taxon>Bacteroides</taxon>
    </lineage>
</organism>